<keyword evidence="2" id="KW-0175">Coiled coil</keyword>
<dbReference type="InterPro" id="IPR003768">
    <property type="entry name" value="ScpA"/>
</dbReference>
<dbReference type="PANTHER" id="PTHR33969:SF2">
    <property type="entry name" value="SEGREGATION AND CONDENSATION PROTEIN A"/>
    <property type="match status" value="1"/>
</dbReference>
<proteinExistence type="predicted"/>
<protein>
    <recommendedName>
        <fullName evidence="1">Segregation and condensation protein A</fullName>
    </recommendedName>
</protein>
<organism evidence="3">
    <name type="scientific">Hydrogenobacter sp</name>
    <dbReference type="NCBI Taxonomy" id="2152829"/>
    <lineage>
        <taxon>Bacteria</taxon>
        <taxon>Pseudomonadati</taxon>
        <taxon>Aquificota</taxon>
        <taxon>Aquificia</taxon>
        <taxon>Aquificales</taxon>
        <taxon>Aquificaceae</taxon>
        <taxon>Hydrogenobacter</taxon>
    </lineage>
</organism>
<feature type="coiled-coil region" evidence="2">
    <location>
        <begin position="74"/>
        <end position="119"/>
    </location>
</feature>
<dbReference type="EMBL" id="DSFP01000020">
    <property type="protein sequence ID" value="HEW45261.1"/>
    <property type="molecule type" value="Genomic_DNA"/>
</dbReference>
<evidence type="ECO:0000313" key="3">
    <source>
        <dbReference type="EMBL" id="HEW45261.1"/>
    </source>
</evidence>
<dbReference type="Gene3D" id="1.10.10.580">
    <property type="entry name" value="Structural maintenance of chromosome 1. Chain E"/>
    <property type="match status" value="1"/>
</dbReference>
<sequence length="203" mass="24297">MWRFEEEHPFALAYRLVEEGKLDPWDVDICALAKAYMEEIKRHELLDLRVPARALLTASFLLKKQAEVLFPEPKQKRERKRITLEEIVEQFENQQEEIIEDLTDKLEKARKVIRKVKVSVKRKRERRFPIHISKFEDALQELKDIFKESGKVLFFYHLVMGKNLVPYLMALMVLYQEGLVDIEQERPYEDLRIIIKDNAKTQV</sequence>
<dbReference type="InterPro" id="IPR023093">
    <property type="entry name" value="ScpA-like_C"/>
</dbReference>
<evidence type="ECO:0000256" key="2">
    <source>
        <dbReference type="SAM" id="Coils"/>
    </source>
</evidence>
<evidence type="ECO:0000256" key="1">
    <source>
        <dbReference type="ARBA" id="ARBA00044777"/>
    </source>
</evidence>
<accession>A0A7C2V629</accession>
<dbReference type="Gene3D" id="6.10.250.2410">
    <property type="match status" value="1"/>
</dbReference>
<comment type="caution">
    <text evidence="3">The sequence shown here is derived from an EMBL/GenBank/DDBJ whole genome shotgun (WGS) entry which is preliminary data.</text>
</comment>
<dbReference type="Pfam" id="PF02616">
    <property type="entry name" value="SMC_ScpA"/>
    <property type="match status" value="1"/>
</dbReference>
<dbReference type="PANTHER" id="PTHR33969">
    <property type="entry name" value="SEGREGATION AND CONDENSATION PROTEIN A"/>
    <property type="match status" value="1"/>
</dbReference>
<dbReference type="AlphaFoldDB" id="A0A7C2V629"/>
<reference evidence="3" key="1">
    <citation type="journal article" date="2020" name="mSystems">
        <title>Genome- and Community-Level Interaction Insights into Carbon Utilization and Element Cycling Functions of Hydrothermarchaeota in Hydrothermal Sediment.</title>
        <authorList>
            <person name="Zhou Z."/>
            <person name="Liu Y."/>
            <person name="Xu W."/>
            <person name="Pan J."/>
            <person name="Luo Z.H."/>
            <person name="Li M."/>
        </authorList>
    </citation>
    <scope>NUCLEOTIDE SEQUENCE [LARGE SCALE GENOMIC DNA]</scope>
    <source>
        <strain evidence="3">SpSt-132</strain>
    </source>
</reference>
<name>A0A7C2V629_9AQUI</name>
<gene>
    <name evidence="3" type="ORF">ENO47_01110</name>
</gene>